<dbReference type="SUPFAM" id="SSF51905">
    <property type="entry name" value="FAD/NAD(P)-binding domain"/>
    <property type="match status" value="1"/>
</dbReference>
<dbReference type="Gene3D" id="3.50.50.60">
    <property type="entry name" value="FAD/NAD(P)-binding domain"/>
    <property type="match status" value="1"/>
</dbReference>
<dbReference type="Gene3D" id="3.30.70.2450">
    <property type="match status" value="1"/>
</dbReference>
<dbReference type="InterPro" id="IPR036188">
    <property type="entry name" value="FAD/NAD-bd_sf"/>
</dbReference>
<dbReference type="Gene3D" id="3.40.30.120">
    <property type="match status" value="1"/>
</dbReference>
<dbReference type="Proteomes" id="UP000190541">
    <property type="component" value="Unassembled WGS sequence"/>
</dbReference>
<feature type="domain" description="FAD-binding" evidence="4">
    <location>
        <begin position="7"/>
        <end position="347"/>
    </location>
</feature>
<dbReference type="PRINTS" id="PR00420">
    <property type="entry name" value="RNGMNOXGNASE"/>
</dbReference>
<proteinExistence type="predicted"/>
<name>A0A1T5CWZ0_9SPHI</name>
<dbReference type="Pfam" id="PF01494">
    <property type="entry name" value="FAD_binding_3"/>
    <property type="match status" value="1"/>
</dbReference>
<sequence length="540" mass="61333">MDNVNYTDVLIVGAGPSGLMMAAQLLRFGVQPVIIDSKSGPDRTSKAIAVHARSLELLRQMGLADPLLAQGTPCYGMQLQSGRNILGKLDFSQMDSPHTVFPFIHIVPQDKTEKLLIDRLTENTCPVKWETRLVSIRQDDKVARVELRNQETVQKWECKWVIGADGIKSTVRECIGISFEGRPYHGRFFLADVQIEGADKRLAHFFMSKKGFLGIFPYGSNGRYRLFGLLPKEKENQGSPDIQYADIKPIVEERVGFELPVSQIFWISRFLLHKRMAEQFARQRCFLIGDAAHVHTPIGGQGMNSGIQDAANLAWKLAGVINGRMDSQVLHTYPLERMPVARATLRTTDRAFKIMTAVPSWLLPLRNTFLSLGLRYIAKKSVRIGSLFDHIAQLDVHYRKAPLAVHHATGRGVQAGDRLPFLPIFDEKTKTRTDLHRWCEKPGFVLLLLGTISQHHLHQVGQWVRQKYPREMHLYYLPYSGENRDVFDAFDVKSDGTKIVLIRPDMHIGYINDMLNVSLIDTYMEEVLGWKNFGHLSKIH</sequence>
<dbReference type="RefSeq" id="WP_079717119.1">
    <property type="nucleotide sequence ID" value="NZ_FUYS01000005.1"/>
</dbReference>
<dbReference type="OrthoDB" id="9766816at2"/>
<dbReference type="STRING" id="623280.SAMN05660226_02440"/>
<keyword evidence="6" id="KW-1185">Reference proteome</keyword>
<evidence type="ECO:0000313" key="6">
    <source>
        <dbReference type="Proteomes" id="UP000190541"/>
    </source>
</evidence>
<dbReference type="EMBL" id="FUYS01000005">
    <property type="protein sequence ID" value="SKB64038.1"/>
    <property type="molecule type" value="Genomic_DNA"/>
</dbReference>
<dbReference type="GO" id="GO:0071949">
    <property type="term" value="F:FAD binding"/>
    <property type="evidence" value="ECO:0007669"/>
    <property type="project" value="InterPro"/>
</dbReference>
<evidence type="ECO:0000256" key="2">
    <source>
        <dbReference type="ARBA" id="ARBA00022630"/>
    </source>
</evidence>
<dbReference type="InterPro" id="IPR002938">
    <property type="entry name" value="FAD-bd"/>
</dbReference>
<reference evidence="5 6" key="1">
    <citation type="submission" date="2017-02" db="EMBL/GenBank/DDBJ databases">
        <authorList>
            <person name="Peterson S.W."/>
        </authorList>
    </citation>
    <scope>NUCLEOTIDE SEQUENCE [LARGE SCALE GENOMIC DNA]</scope>
    <source>
        <strain evidence="5 6">DSM 22899</strain>
    </source>
</reference>
<protein>
    <submittedName>
        <fullName evidence="5">2-polyprenyl-6-methoxyphenol hydroxylase</fullName>
    </submittedName>
</protein>
<gene>
    <name evidence="5" type="ORF">SAMN05660226_02440</name>
</gene>
<evidence type="ECO:0000256" key="1">
    <source>
        <dbReference type="ARBA" id="ARBA00001974"/>
    </source>
</evidence>
<evidence type="ECO:0000313" key="5">
    <source>
        <dbReference type="EMBL" id="SKB64038.1"/>
    </source>
</evidence>
<keyword evidence="3" id="KW-0274">FAD</keyword>
<dbReference type="InterPro" id="IPR050641">
    <property type="entry name" value="RIFMO-like"/>
</dbReference>
<dbReference type="PANTHER" id="PTHR43004">
    <property type="entry name" value="TRK SYSTEM POTASSIUM UPTAKE PROTEIN"/>
    <property type="match status" value="1"/>
</dbReference>
<evidence type="ECO:0000259" key="4">
    <source>
        <dbReference type="Pfam" id="PF01494"/>
    </source>
</evidence>
<dbReference type="AlphaFoldDB" id="A0A1T5CWZ0"/>
<dbReference type="PANTHER" id="PTHR43004:SF19">
    <property type="entry name" value="BINDING MONOOXYGENASE, PUTATIVE (JCVI)-RELATED"/>
    <property type="match status" value="1"/>
</dbReference>
<keyword evidence="2" id="KW-0285">Flavoprotein</keyword>
<evidence type="ECO:0000256" key="3">
    <source>
        <dbReference type="ARBA" id="ARBA00022827"/>
    </source>
</evidence>
<comment type="cofactor">
    <cofactor evidence="1">
        <name>FAD</name>
        <dbReference type="ChEBI" id="CHEBI:57692"/>
    </cofactor>
</comment>
<accession>A0A1T5CWZ0</accession>
<dbReference type="GO" id="GO:0016709">
    <property type="term" value="F:oxidoreductase activity, acting on paired donors, with incorporation or reduction of molecular oxygen, NAD(P)H as one donor, and incorporation of one atom of oxygen"/>
    <property type="evidence" value="ECO:0007669"/>
    <property type="project" value="UniProtKB-ARBA"/>
</dbReference>
<organism evidence="5 6">
    <name type="scientific">Parapedobacter luteus</name>
    <dbReference type="NCBI Taxonomy" id="623280"/>
    <lineage>
        <taxon>Bacteria</taxon>
        <taxon>Pseudomonadati</taxon>
        <taxon>Bacteroidota</taxon>
        <taxon>Sphingobacteriia</taxon>
        <taxon>Sphingobacteriales</taxon>
        <taxon>Sphingobacteriaceae</taxon>
        <taxon>Parapedobacter</taxon>
    </lineage>
</organism>